<dbReference type="Proteomes" id="UP000246715">
    <property type="component" value="Segment"/>
</dbReference>
<organism evidence="1 2">
    <name type="scientific">Paramecium bursaria Chlorella virus MT325</name>
    <name type="common">PBCV-MT325</name>
    <dbReference type="NCBI Taxonomy" id="346932"/>
    <lineage>
        <taxon>Viruses</taxon>
        <taxon>Varidnaviria</taxon>
        <taxon>Bamfordvirae</taxon>
        <taxon>Nucleocytoviricota</taxon>
        <taxon>Megaviricetes</taxon>
        <taxon>Algavirales</taxon>
        <taxon>Phycodnaviridae</taxon>
        <taxon>Chlorovirus</taxon>
        <taxon>Chlorovirus conductrix</taxon>
        <taxon>Paramecium bursaria Chlorella virus A1</taxon>
    </lineage>
</organism>
<proteinExistence type="predicted"/>
<evidence type="ECO:0000313" key="2">
    <source>
        <dbReference type="Proteomes" id="UP000246715"/>
    </source>
</evidence>
<gene>
    <name evidence="1" type="primary">m642L</name>
    <name evidence="1" type="ORF">MT325_m642L</name>
</gene>
<evidence type="ECO:0000313" key="1">
    <source>
        <dbReference type="EMBL" id="ABT14196.1"/>
    </source>
</evidence>
<dbReference type="EMBL" id="DQ491001">
    <property type="protein sequence ID" value="ABT14196.1"/>
    <property type="molecule type" value="Genomic_DNA"/>
</dbReference>
<organismHost>
    <name type="scientific">Paramecium bursaria</name>
    <dbReference type="NCBI Taxonomy" id="74790"/>
</organismHost>
<reference evidence="1 2" key="1">
    <citation type="journal article" date="2007" name="Virology">
        <title>Sequence and annotation of the 314-kb MT325 and the 321-kb FR483 viruses that infect Chlorella Pbi.</title>
        <authorList>
            <person name="Fitzgerald L.A."/>
            <person name="Graves M.V."/>
            <person name="Li X."/>
            <person name="Feldblyum T."/>
            <person name="Hartigan J."/>
            <person name="Van Etten J.L."/>
        </authorList>
    </citation>
    <scope>NUCLEOTIDE SEQUENCE [LARGE SCALE GENOMIC DNA]</scope>
    <source>
        <strain evidence="1 2">MT325</strain>
    </source>
</reference>
<sequence length="73" mass="7562">MVAISASGGGKSVLLVPIHSTRAFGDVGGASCMRLIICANLLPPTPEVSIAFHCGKFSLLVKYPPIILVIESP</sequence>
<name>A7IV22_PBCVM</name>
<accession>A7IV22</accession>
<protein>
    <submittedName>
        <fullName evidence="1">Uncharacterized protein m642L</fullName>
    </submittedName>
</protein>